<dbReference type="KEGG" id="ras:RAS_06300"/>
<name>A0A510GIS8_9RICK</name>
<organism evidence="1 2">
    <name type="scientific">Rickettsia asiatica</name>
    <dbReference type="NCBI Taxonomy" id="238800"/>
    <lineage>
        <taxon>Bacteria</taxon>
        <taxon>Pseudomonadati</taxon>
        <taxon>Pseudomonadota</taxon>
        <taxon>Alphaproteobacteria</taxon>
        <taxon>Rickettsiales</taxon>
        <taxon>Rickettsiaceae</taxon>
        <taxon>Rickettsieae</taxon>
        <taxon>Rickettsia</taxon>
        <taxon>spotted fever group</taxon>
    </lineage>
</organism>
<evidence type="ECO:0000313" key="2">
    <source>
        <dbReference type="Proteomes" id="UP000321183"/>
    </source>
</evidence>
<sequence length="142" mass="15685">MLRDPTLLAPLSNAIMENAIECFGNKPQRVINDKKLKSKENIDKFTKLVNQGMQSFAVIQENLSPNISIEENKKVASALLPAISKLPPEKMTEQGREIIKNFAPLLESKHPALVNGAKKVLSELDPGYLAEHGRGEDIALEL</sequence>
<dbReference type="EMBL" id="AP019563">
    <property type="protein sequence ID" value="BBJ31521.1"/>
    <property type="molecule type" value="Genomic_DNA"/>
</dbReference>
<keyword evidence="2" id="KW-1185">Reference proteome</keyword>
<accession>A0A510GIS8</accession>
<protein>
    <submittedName>
        <fullName evidence="1">Uncharacterized protein</fullName>
    </submittedName>
</protein>
<gene>
    <name evidence="1" type="ORF">RAS_06300</name>
</gene>
<dbReference type="Proteomes" id="UP000321183">
    <property type="component" value="Chromosome"/>
</dbReference>
<proteinExistence type="predicted"/>
<dbReference type="RefSeq" id="WP_232049335.1">
    <property type="nucleotide sequence ID" value="NZ_AP019563.1"/>
</dbReference>
<reference evidence="1 2" key="1">
    <citation type="submission" date="2019-04" db="EMBL/GenBank/DDBJ databases">
        <title>Draft genome sequence of Rickettsia asiatica Maytaro1284.</title>
        <authorList>
            <person name="Thu M."/>
            <person name="Qiu Y."/>
            <person name="Nakao R."/>
        </authorList>
    </citation>
    <scope>NUCLEOTIDE SEQUENCE [LARGE SCALE GENOMIC DNA]</scope>
    <source>
        <strain evidence="1 2">Maytaro1284</strain>
    </source>
</reference>
<evidence type="ECO:0000313" key="1">
    <source>
        <dbReference type="EMBL" id="BBJ31521.1"/>
    </source>
</evidence>
<dbReference type="AlphaFoldDB" id="A0A510GIS8"/>